<dbReference type="PRINTS" id="PR00320">
    <property type="entry name" value="GPROTEINBRPT"/>
</dbReference>
<feature type="repeat" description="WD" evidence="3">
    <location>
        <begin position="377"/>
        <end position="417"/>
    </location>
</feature>
<dbReference type="Pfam" id="PF00646">
    <property type="entry name" value="F-box"/>
    <property type="match status" value="1"/>
</dbReference>
<dbReference type="SUPFAM" id="SSF81383">
    <property type="entry name" value="F-box domain"/>
    <property type="match status" value="1"/>
</dbReference>
<dbReference type="PROSITE" id="PS00678">
    <property type="entry name" value="WD_REPEATS_1"/>
    <property type="match status" value="1"/>
</dbReference>
<dbReference type="Proteomes" id="UP001202328">
    <property type="component" value="Unassembled WGS sequence"/>
</dbReference>
<dbReference type="InterPro" id="IPR001810">
    <property type="entry name" value="F-box_dom"/>
</dbReference>
<evidence type="ECO:0000259" key="4">
    <source>
        <dbReference type="Pfam" id="PF00646"/>
    </source>
</evidence>
<proteinExistence type="predicted"/>
<dbReference type="InterPro" id="IPR036047">
    <property type="entry name" value="F-box-like_dom_sf"/>
</dbReference>
<dbReference type="EMBL" id="JAJJMB010000061">
    <property type="protein sequence ID" value="KAI3963459.1"/>
    <property type="molecule type" value="Genomic_DNA"/>
</dbReference>
<gene>
    <name evidence="5" type="ORF">MKW98_022881</name>
</gene>
<keyword evidence="6" id="KW-1185">Reference proteome</keyword>
<feature type="repeat" description="WD" evidence="3">
    <location>
        <begin position="248"/>
        <end position="281"/>
    </location>
</feature>
<keyword evidence="1 3" id="KW-0853">WD repeat</keyword>
<dbReference type="PANTHER" id="PTHR22847">
    <property type="entry name" value="WD40 REPEAT PROTEIN"/>
    <property type="match status" value="1"/>
</dbReference>
<dbReference type="InterPro" id="IPR015943">
    <property type="entry name" value="WD40/YVTN_repeat-like_dom_sf"/>
</dbReference>
<dbReference type="SUPFAM" id="SSF50978">
    <property type="entry name" value="WD40 repeat-like"/>
    <property type="match status" value="1"/>
</dbReference>
<feature type="domain" description="F-box" evidence="4">
    <location>
        <begin position="24"/>
        <end position="59"/>
    </location>
</feature>
<evidence type="ECO:0000256" key="1">
    <source>
        <dbReference type="ARBA" id="ARBA00022574"/>
    </source>
</evidence>
<dbReference type="PROSITE" id="PS50294">
    <property type="entry name" value="WD_REPEATS_REGION"/>
    <property type="match status" value="1"/>
</dbReference>
<name>A0AAD4XYT0_9MAGN</name>
<evidence type="ECO:0000313" key="5">
    <source>
        <dbReference type="EMBL" id="KAI3963459.1"/>
    </source>
</evidence>
<keyword evidence="2" id="KW-0677">Repeat</keyword>
<feature type="repeat" description="WD" evidence="3">
    <location>
        <begin position="196"/>
        <end position="235"/>
    </location>
</feature>
<organism evidence="5 6">
    <name type="scientific">Papaver atlanticum</name>
    <dbReference type="NCBI Taxonomy" id="357466"/>
    <lineage>
        <taxon>Eukaryota</taxon>
        <taxon>Viridiplantae</taxon>
        <taxon>Streptophyta</taxon>
        <taxon>Embryophyta</taxon>
        <taxon>Tracheophyta</taxon>
        <taxon>Spermatophyta</taxon>
        <taxon>Magnoliopsida</taxon>
        <taxon>Ranunculales</taxon>
        <taxon>Papaveraceae</taxon>
        <taxon>Papaveroideae</taxon>
        <taxon>Papaver</taxon>
    </lineage>
</organism>
<dbReference type="Pfam" id="PF00400">
    <property type="entry name" value="WD40"/>
    <property type="match status" value="3"/>
</dbReference>
<dbReference type="SMART" id="SM00320">
    <property type="entry name" value="WD40"/>
    <property type="match status" value="5"/>
</dbReference>
<dbReference type="PANTHER" id="PTHR22847:SF746">
    <property type="entry name" value="OS01G0185400 PROTEIN"/>
    <property type="match status" value="1"/>
</dbReference>
<dbReference type="PROSITE" id="PS50082">
    <property type="entry name" value="WD_REPEATS_2"/>
    <property type="match status" value="3"/>
</dbReference>
<dbReference type="InterPro" id="IPR020472">
    <property type="entry name" value="WD40_PAC1"/>
</dbReference>
<evidence type="ECO:0000313" key="6">
    <source>
        <dbReference type="Proteomes" id="UP001202328"/>
    </source>
</evidence>
<sequence length="483" mass="54035">MNTDNNGVSSTTTIKTTVQDVDVDALAHCAKYLNLQDLSNFATTCKLFKSVAYSDSIWNYWFREHWPFQISSTYLHTSGASREAYLARRSAVRGFKYIDPAICQYVASPKANSHILLNKNRIILSQHSRIQIFKTDKKDAAVSVTLQDHNARITCVRCFPLNETSLFRRKGDDLLVTSSSDHSIRLWWEDRCQRCFKGHNGTVTTIADKLLGDTDVRVLASGGEDKTVRLWSISSSGKRGQHALRKTFFGHERPIESLAVPGHSNSLLVSLSRDALVRVWDTNATQSGCVGMTSMVGLPIDMKCHESLCYVTAGSSVTTIDLRTMRKVFTAAVHRPKFCSFQMLPSKFLVCTGGDEKAMLWDIRKACEGKPEPVAILGGHEGPISHLYMDPYKVVTGSRVDPLVRVWETNTGRFTNSFSSGTDSENEYETGCSVMAVDACRIVTANFGIEPEQVWLRDFSKAEVPVPSHEDDYDSKFWELPEV</sequence>
<dbReference type="Gene3D" id="2.130.10.10">
    <property type="entry name" value="YVTN repeat-like/Quinoprotein amine dehydrogenase"/>
    <property type="match status" value="2"/>
</dbReference>
<evidence type="ECO:0000256" key="2">
    <source>
        <dbReference type="ARBA" id="ARBA00022737"/>
    </source>
</evidence>
<reference evidence="5" key="1">
    <citation type="submission" date="2022-04" db="EMBL/GenBank/DDBJ databases">
        <title>A functionally conserved STORR gene fusion in Papaver species that diverged 16.8 million years ago.</title>
        <authorList>
            <person name="Catania T."/>
        </authorList>
    </citation>
    <scope>NUCLEOTIDE SEQUENCE</scope>
    <source>
        <strain evidence="5">S-188037</strain>
    </source>
</reference>
<evidence type="ECO:0000256" key="3">
    <source>
        <dbReference type="PROSITE-ProRule" id="PRU00221"/>
    </source>
</evidence>
<dbReference type="InterPro" id="IPR001680">
    <property type="entry name" value="WD40_rpt"/>
</dbReference>
<dbReference type="InterPro" id="IPR019775">
    <property type="entry name" value="WD40_repeat_CS"/>
</dbReference>
<dbReference type="InterPro" id="IPR036322">
    <property type="entry name" value="WD40_repeat_dom_sf"/>
</dbReference>
<dbReference type="AlphaFoldDB" id="A0AAD4XYT0"/>
<comment type="caution">
    <text evidence="5">The sequence shown here is derived from an EMBL/GenBank/DDBJ whole genome shotgun (WGS) entry which is preliminary data.</text>
</comment>
<protein>
    <recommendedName>
        <fullName evidence="4">F-box domain-containing protein</fullName>
    </recommendedName>
</protein>
<accession>A0AAD4XYT0</accession>